<proteinExistence type="predicted"/>
<reference evidence="2 3" key="1">
    <citation type="journal article" date="2012" name="Science">
        <title>The Paleozoic origin of enzymatic lignin decomposition reconstructed from 31 fungal genomes.</title>
        <authorList>
            <person name="Floudas D."/>
            <person name="Binder M."/>
            <person name="Riley R."/>
            <person name="Barry K."/>
            <person name="Blanchette R.A."/>
            <person name="Henrissat B."/>
            <person name="Martinez A.T."/>
            <person name="Otillar R."/>
            <person name="Spatafora J.W."/>
            <person name="Yadav J.S."/>
            <person name="Aerts A."/>
            <person name="Benoit I."/>
            <person name="Boyd A."/>
            <person name="Carlson A."/>
            <person name="Copeland A."/>
            <person name="Coutinho P.M."/>
            <person name="de Vries R.P."/>
            <person name="Ferreira P."/>
            <person name="Findley K."/>
            <person name="Foster B."/>
            <person name="Gaskell J."/>
            <person name="Glotzer D."/>
            <person name="Gorecki P."/>
            <person name="Heitman J."/>
            <person name="Hesse C."/>
            <person name="Hori C."/>
            <person name="Igarashi K."/>
            <person name="Jurgens J.A."/>
            <person name="Kallen N."/>
            <person name="Kersten P."/>
            <person name="Kohler A."/>
            <person name="Kuees U."/>
            <person name="Kumar T.K.A."/>
            <person name="Kuo A."/>
            <person name="LaButti K."/>
            <person name="Larrondo L.F."/>
            <person name="Lindquist E."/>
            <person name="Ling A."/>
            <person name="Lombard V."/>
            <person name="Lucas S."/>
            <person name="Lundell T."/>
            <person name="Martin R."/>
            <person name="McLaughlin D.J."/>
            <person name="Morgenstern I."/>
            <person name="Morin E."/>
            <person name="Murat C."/>
            <person name="Nagy L.G."/>
            <person name="Nolan M."/>
            <person name="Ohm R.A."/>
            <person name="Patyshakuliyeva A."/>
            <person name="Rokas A."/>
            <person name="Ruiz-Duenas F.J."/>
            <person name="Sabat G."/>
            <person name="Salamov A."/>
            <person name="Samejima M."/>
            <person name="Schmutz J."/>
            <person name="Slot J.C."/>
            <person name="St John F."/>
            <person name="Stenlid J."/>
            <person name="Sun H."/>
            <person name="Sun S."/>
            <person name="Syed K."/>
            <person name="Tsang A."/>
            <person name="Wiebenga A."/>
            <person name="Young D."/>
            <person name="Pisabarro A."/>
            <person name="Eastwood D.C."/>
            <person name="Martin F."/>
            <person name="Cullen D."/>
            <person name="Grigoriev I.V."/>
            <person name="Hibbett D.S."/>
        </authorList>
    </citation>
    <scope>NUCLEOTIDE SEQUENCE [LARGE SCALE GENOMIC DNA]</scope>
    <source>
        <strain evidence="2 3">DJM-731 SS1</strain>
    </source>
</reference>
<dbReference type="EMBL" id="JH795868">
    <property type="protein sequence ID" value="EJT99935.1"/>
    <property type="molecule type" value="Genomic_DNA"/>
</dbReference>
<dbReference type="STRING" id="1858805.M5FRT4"/>
<organism evidence="2 3">
    <name type="scientific">Dacryopinax primogenitus (strain DJM 731)</name>
    <name type="common">Brown rot fungus</name>
    <dbReference type="NCBI Taxonomy" id="1858805"/>
    <lineage>
        <taxon>Eukaryota</taxon>
        <taxon>Fungi</taxon>
        <taxon>Dikarya</taxon>
        <taxon>Basidiomycota</taxon>
        <taxon>Agaricomycotina</taxon>
        <taxon>Dacrymycetes</taxon>
        <taxon>Dacrymycetales</taxon>
        <taxon>Dacrymycetaceae</taxon>
        <taxon>Dacryopinax</taxon>
    </lineage>
</organism>
<feature type="region of interest" description="Disordered" evidence="1">
    <location>
        <begin position="259"/>
        <end position="283"/>
    </location>
</feature>
<dbReference type="OrthoDB" id="3269666at2759"/>
<keyword evidence="3" id="KW-1185">Reference proteome</keyword>
<protein>
    <submittedName>
        <fullName evidence="2">Uncharacterized protein</fullName>
    </submittedName>
</protein>
<evidence type="ECO:0000313" key="3">
    <source>
        <dbReference type="Proteomes" id="UP000030653"/>
    </source>
</evidence>
<sequence>MYSENEHKPQAESTSESWFDQAQKLGEQAMAAAQPYVDTAVQKVHQVQGSAQQHLQQSKQQSSVAANNLQVDAGEKTDSAVREGHEDVEKAKQAGTSYVQQAAGLAGTLLAQAQGYVAVGKQKANEAFHAHPTDPSKGGSIMSSLESTTNSAFEGMKSLLTSAQAHLPPTAAAALEQKDAAAGQAHENVDLAGSAAKPYAESAANQLGAVQGFAQPTADSAATGAKQAQESASAALASSKTTAASAYDSAKGHVAPVGTHQTAVAPKEPATPAEIIEDVRTEPVDTKLDTMKEHLNKDGIQNSV</sequence>
<dbReference type="RefSeq" id="XP_040626833.1">
    <property type="nucleotide sequence ID" value="XM_040773255.1"/>
</dbReference>
<dbReference type="HOGENOM" id="CLU_915344_0_0_1"/>
<evidence type="ECO:0000313" key="2">
    <source>
        <dbReference type="EMBL" id="EJT99935.1"/>
    </source>
</evidence>
<dbReference type="OMA" id="MYSENEH"/>
<dbReference type="AlphaFoldDB" id="M5FRT4"/>
<name>M5FRT4_DACPD</name>
<gene>
    <name evidence="2" type="ORF">DACRYDRAFT_23474</name>
</gene>
<feature type="compositionally biased region" description="Basic and acidic residues" evidence="1">
    <location>
        <begin position="1"/>
        <end position="10"/>
    </location>
</feature>
<dbReference type="GeneID" id="63688317"/>
<feature type="compositionally biased region" description="Polar residues" evidence="1">
    <location>
        <begin position="11"/>
        <end position="20"/>
    </location>
</feature>
<feature type="region of interest" description="Disordered" evidence="1">
    <location>
        <begin position="1"/>
        <end position="22"/>
    </location>
</feature>
<dbReference type="Proteomes" id="UP000030653">
    <property type="component" value="Unassembled WGS sequence"/>
</dbReference>
<evidence type="ECO:0000256" key="1">
    <source>
        <dbReference type="SAM" id="MobiDB-lite"/>
    </source>
</evidence>
<accession>M5FRT4</accession>